<dbReference type="AlphaFoldDB" id="A0AAP0RZ57"/>
<gene>
    <name evidence="2" type="ORF">L1049_023802</name>
</gene>
<comment type="caution">
    <text evidence="2">The sequence shown here is derived from an EMBL/GenBank/DDBJ whole genome shotgun (WGS) entry which is preliminary data.</text>
</comment>
<protein>
    <submittedName>
        <fullName evidence="2">Uncharacterized protein</fullName>
    </submittedName>
</protein>
<feature type="signal peptide" evidence="1">
    <location>
        <begin position="1"/>
        <end position="20"/>
    </location>
</feature>
<evidence type="ECO:0000313" key="3">
    <source>
        <dbReference type="Proteomes" id="UP001415857"/>
    </source>
</evidence>
<evidence type="ECO:0000256" key="1">
    <source>
        <dbReference type="SAM" id="SignalP"/>
    </source>
</evidence>
<name>A0AAP0RZ57_LIQFO</name>
<feature type="chain" id="PRO_5042968723" evidence="1">
    <location>
        <begin position="21"/>
        <end position="177"/>
    </location>
</feature>
<proteinExistence type="predicted"/>
<dbReference type="Gene3D" id="2.40.128.630">
    <property type="match status" value="1"/>
</dbReference>
<dbReference type="Proteomes" id="UP001415857">
    <property type="component" value="Unassembled WGS sequence"/>
</dbReference>
<sequence length="177" mass="18992">MKHRLIILLCLSLIIVGISGSIADAPNSEALELSYPSPYGENFKRSNRPAGRTLSSTASTHDTALVAAPDGTIHLVESNFKKVLWSFTSGPSIYSSYQAPVNQDNDKENASGLSSGFFIECGDDWALYAHTEPHGKMKLSMTVEDFVSKAPYISEDGGVTLGSKKTTVFLVDAKTGS</sequence>
<reference evidence="2 3" key="1">
    <citation type="journal article" date="2024" name="Plant J.">
        <title>Genome sequences and population genomics reveal climatic adaptation and genomic divergence between two closely related sweetgum species.</title>
        <authorList>
            <person name="Xu W.Q."/>
            <person name="Ren C.Q."/>
            <person name="Zhang X.Y."/>
            <person name="Comes H.P."/>
            <person name="Liu X.H."/>
            <person name="Li Y.G."/>
            <person name="Kettle C.J."/>
            <person name="Jalonen R."/>
            <person name="Gaisberger H."/>
            <person name="Ma Y.Z."/>
            <person name="Qiu Y.X."/>
        </authorList>
    </citation>
    <scope>NUCLEOTIDE SEQUENCE [LARGE SCALE GENOMIC DNA]</scope>
    <source>
        <strain evidence="2">Hangzhou</strain>
    </source>
</reference>
<evidence type="ECO:0000313" key="2">
    <source>
        <dbReference type="EMBL" id="KAK9284626.1"/>
    </source>
</evidence>
<accession>A0AAP0RZ57</accession>
<keyword evidence="1" id="KW-0732">Signal</keyword>
<dbReference type="EMBL" id="JBBPBK010000005">
    <property type="protein sequence ID" value="KAK9284626.1"/>
    <property type="molecule type" value="Genomic_DNA"/>
</dbReference>
<keyword evidence="3" id="KW-1185">Reference proteome</keyword>
<organism evidence="2 3">
    <name type="scientific">Liquidambar formosana</name>
    <name type="common">Formosan gum</name>
    <dbReference type="NCBI Taxonomy" id="63359"/>
    <lineage>
        <taxon>Eukaryota</taxon>
        <taxon>Viridiplantae</taxon>
        <taxon>Streptophyta</taxon>
        <taxon>Embryophyta</taxon>
        <taxon>Tracheophyta</taxon>
        <taxon>Spermatophyta</taxon>
        <taxon>Magnoliopsida</taxon>
        <taxon>eudicotyledons</taxon>
        <taxon>Gunneridae</taxon>
        <taxon>Pentapetalae</taxon>
        <taxon>Saxifragales</taxon>
        <taxon>Altingiaceae</taxon>
        <taxon>Liquidambar</taxon>
    </lineage>
</organism>